<evidence type="ECO:0000256" key="1">
    <source>
        <dbReference type="SAM" id="MobiDB-lite"/>
    </source>
</evidence>
<protein>
    <recommendedName>
        <fullName evidence="4">Transposase DDE domain-containing protein</fullName>
    </recommendedName>
</protein>
<comment type="caution">
    <text evidence="2">The sequence shown here is derived from an EMBL/GenBank/DDBJ whole genome shotgun (WGS) entry which is preliminary data.</text>
</comment>
<name>A0AA37BAX4_9ACTN</name>
<reference evidence="2" key="2">
    <citation type="submission" date="2022-09" db="EMBL/GenBank/DDBJ databases">
        <authorList>
            <person name="Sun Q."/>
            <person name="Ohkuma M."/>
        </authorList>
    </citation>
    <scope>NUCLEOTIDE SEQUENCE</scope>
    <source>
        <strain evidence="2">JCM 3093</strain>
    </source>
</reference>
<dbReference type="Proteomes" id="UP000627984">
    <property type="component" value="Unassembled WGS sequence"/>
</dbReference>
<evidence type="ECO:0000313" key="3">
    <source>
        <dbReference type="Proteomes" id="UP000627984"/>
    </source>
</evidence>
<evidence type="ECO:0008006" key="4">
    <source>
        <dbReference type="Google" id="ProtNLM"/>
    </source>
</evidence>
<organism evidence="2 3">
    <name type="scientific">Planomonospora parontospora</name>
    <dbReference type="NCBI Taxonomy" id="58119"/>
    <lineage>
        <taxon>Bacteria</taxon>
        <taxon>Bacillati</taxon>
        <taxon>Actinomycetota</taxon>
        <taxon>Actinomycetes</taxon>
        <taxon>Streptosporangiales</taxon>
        <taxon>Streptosporangiaceae</taxon>
        <taxon>Planomonospora</taxon>
    </lineage>
</organism>
<feature type="region of interest" description="Disordered" evidence="1">
    <location>
        <begin position="84"/>
        <end position="111"/>
    </location>
</feature>
<evidence type="ECO:0000313" key="2">
    <source>
        <dbReference type="EMBL" id="GGK45091.1"/>
    </source>
</evidence>
<accession>A0AA37BAX4</accession>
<dbReference type="AlphaFoldDB" id="A0AA37BAX4"/>
<sequence length="111" mass="11431">MKTTPSHRKITVSADGPGLISHTGGLLLLETLRTTGLDQALSEHLQPWRTARAIHDPGKTITDLALPSPSAATAWPTSPCCAPNRNCSAPSPPIPPSPGSSTGSPPTPPGR</sequence>
<reference evidence="2" key="1">
    <citation type="journal article" date="2014" name="Int. J. Syst. Evol. Microbiol.">
        <title>Complete genome sequence of Corynebacterium casei LMG S-19264T (=DSM 44701T), isolated from a smear-ripened cheese.</title>
        <authorList>
            <consortium name="US DOE Joint Genome Institute (JGI-PGF)"/>
            <person name="Walter F."/>
            <person name="Albersmeier A."/>
            <person name="Kalinowski J."/>
            <person name="Ruckert C."/>
        </authorList>
    </citation>
    <scope>NUCLEOTIDE SEQUENCE</scope>
    <source>
        <strain evidence="2">JCM 3093</strain>
    </source>
</reference>
<gene>
    <name evidence="2" type="ORF">GCM10010126_00740</name>
</gene>
<proteinExistence type="predicted"/>
<dbReference type="EMBL" id="BMQD01000001">
    <property type="protein sequence ID" value="GGK45091.1"/>
    <property type="molecule type" value="Genomic_DNA"/>
</dbReference>